<dbReference type="PANTHER" id="PTHR33406:SF13">
    <property type="entry name" value="MEMBRANE PROTEIN YDFJ"/>
    <property type="match status" value="1"/>
</dbReference>
<dbReference type="InterPro" id="IPR050545">
    <property type="entry name" value="Mycobact_MmpL"/>
</dbReference>
<comment type="caution">
    <text evidence="8">The sequence shown here is derived from an EMBL/GenBank/DDBJ whole genome shotgun (WGS) entry which is preliminary data.</text>
</comment>
<evidence type="ECO:0000256" key="6">
    <source>
        <dbReference type="SAM" id="Phobius"/>
    </source>
</evidence>
<feature type="transmembrane region" description="Helical" evidence="6">
    <location>
        <begin position="647"/>
        <end position="670"/>
    </location>
</feature>
<gene>
    <name evidence="8" type="ORF">H9735_05715</name>
</gene>
<keyword evidence="5 6" id="KW-0472">Membrane</keyword>
<proteinExistence type="predicted"/>
<dbReference type="Gene3D" id="1.20.1640.10">
    <property type="entry name" value="Multidrug efflux transporter AcrB transmembrane domain"/>
    <property type="match status" value="2"/>
</dbReference>
<evidence type="ECO:0000256" key="2">
    <source>
        <dbReference type="ARBA" id="ARBA00022475"/>
    </source>
</evidence>
<evidence type="ECO:0000313" key="9">
    <source>
        <dbReference type="Proteomes" id="UP000886721"/>
    </source>
</evidence>
<evidence type="ECO:0000256" key="1">
    <source>
        <dbReference type="ARBA" id="ARBA00004651"/>
    </source>
</evidence>
<feature type="transmembrane region" description="Helical" evidence="6">
    <location>
        <begin position="268"/>
        <end position="288"/>
    </location>
</feature>
<name>A0A9D1WV45_9FIRM</name>
<feature type="transmembrane region" description="Helical" evidence="6">
    <location>
        <begin position="347"/>
        <end position="366"/>
    </location>
</feature>
<evidence type="ECO:0000256" key="5">
    <source>
        <dbReference type="ARBA" id="ARBA00023136"/>
    </source>
</evidence>
<dbReference type="GO" id="GO:0005886">
    <property type="term" value="C:plasma membrane"/>
    <property type="evidence" value="ECO:0007669"/>
    <property type="project" value="UniProtKB-SubCell"/>
</dbReference>
<sequence>MEHYTNFILKHKNILIVLFVAAAVICAILSTLVGVDYKFADYLPDDAPSTRALDIMEEEYDQAVPNVRVMIKDVSISQAMDYKEKIEKIDGVQEVNWLDDAANIYAPLEIEDQDTIDDYYKDGNALYQVTMDEDDGERVVHEIRKVIGDENYMTGDGVIDALTPKTTAAEIQKIIFFVIPLVFAILLLTTNSWFEPVLFMATIGIAILLNRGTNLMFGTISFVTNAAGSVLQLAVSMDYGIFLLHRFAENRQSGEDAEQAMKDAVRQSVGSIMSSGLTTVTGFAALIFMRFKIGPDMGWVMVKAILFSLLAVLCLLPMLTMVCYPLIDRTEHKPLVPKFRLLSKVVLDWRVPMLILFLIVTIPSYLGQQKNSFLYGGTKVYQTNATQLGRDMNVIEDEYGVSSQVVLMVPKGDMEKEIQMNRQLKQIDGVTSVVSYINSVGESIPKEFVPEEQVSQLYSEHYSRYVLTVDAEEGVDGWNDLVEDIKRTGSKYYGDDALVAGNLASALDLKTTITQDMTKVNVLSIGFVFLILLLNFKSILLPVILTLVIEASIWINLTVPYFADSELFYIGYLIISSVQLGATIDYGILFTDRYREYRQNMGKKMAALRTIQSCTISIATSASILAIAGTVLGIVSTNGVLSQLGMLIGRGAVISFLLVIFILPGLLLMFDGAIEKLTWNANFYHRERGGNLHELQENI</sequence>
<feature type="transmembrane region" description="Helical" evidence="6">
    <location>
        <begin position="14"/>
        <end position="35"/>
    </location>
</feature>
<feature type="domain" description="Membrane transport protein MMPL" evidence="7">
    <location>
        <begin position="460"/>
        <end position="670"/>
    </location>
</feature>
<feature type="transmembrane region" description="Helical" evidence="6">
    <location>
        <begin position="300"/>
        <end position="327"/>
    </location>
</feature>
<dbReference type="AlphaFoldDB" id="A0A9D1WV45"/>
<dbReference type="PANTHER" id="PTHR33406">
    <property type="entry name" value="MEMBRANE PROTEIN MJ1562-RELATED"/>
    <property type="match status" value="1"/>
</dbReference>
<dbReference type="EMBL" id="DXEM01000016">
    <property type="protein sequence ID" value="HIX67611.1"/>
    <property type="molecule type" value="Genomic_DNA"/>
</dbReference>
<keyword evidence="3 6" id="KW-0812">Transmembrane</keyword>
<protein>
    <submittedName>
        <fullName evidence="8">MMPL family transporter</fullName>
    </submittedName>
</protein>
<evidence type="ECO:0000259" key="7">
    <source>
        <dbReference type="Pfam" id="PF03176"/>
    </source>
</evidence>
<evidence type="ECO:0000256" key="4">
    <source>
        <dbReference type="ARBA" id="ARBA00022989"/>
    </source>
</evidence>
<organism evidence="8 9">
    <name type="scientific">Candidatus Anaerostipes excrementavium</name>
    <dbReference type="NCBI Taxonomy" id="2838463"/>
    <lineage>
        <taxon>Bacteria</taxon>
        <taxon>Bacillati</taxon>
        <taxon>Bacillota</taxon>
        <taxon>Clostridia</taxon>
        <taxon>Lachnospirales</taxon>
        <taxon>Lachnospiraceae</taxon>
        <taxon>Anaerostipes</taxon>
    </lineage>
</organism>
<evidence type="ECO:0000256" key="3">
    <source>
        <dbReference type="ARBA" id="ARBA00022692"/>
    </source>
</evidence>
<reference evidence="8" key="2">
    <citation type="submission" date="2021-04" db="EMBL/GenBank/DDBJ databases">
        <authorList>
            <person name="Gilroy R."/>
        </authorList>
    </citation>
    <scope>NUCLEOTIDE SEQUENCE</scope>
    <source>
        <strain evidence="8">CHK191-13928</strain>
    </source>
</reference>
<keyword evidence="4 6" id="KW-1133">Transmembrane helix</keyword>
<keyword evidence="2" id="KW-1003">Cell membrane</keyword>
<dbReference type="InterPro" id="IPR004869">
    <property type="entry name" value="MMPL_dom"/>
</dbReference>
<feature type="transmembrane region" description="Helical" evidence="6">
    <location>
        <begin position="611"/>
        <end position="635"/>
    </location>
</feature>
<reference evidence="8" key="1">
    <citation type="journal article" date="2021" name="PeerJ">
        <title>Extensive microbial diversity within the chicken gut microbiome revealed by metagenomics and culture.</title>
        <authorList>
            <person name="Gilroy R."/>
            <person name="Ravi A."/>
            <person name="Getino M."/>
            <person name="Pursley I."/>
            <person name="Horton D.L."/>
            <person name="Alikhan N.F."/>
            <person name="Baker D."/>
            <person name="Gharbi K."/>
            <person name="Hall N."/>
            <person name="Watson M."/>
            <person name="Adriaenssens E.M."/>
            <person name="Foster-Nyarko E."/>
            <person name="Jarju S."/>
            <person name="Secka A."/>
            <person name="Antonio M."/>
            <person name="Oren A."/>
            <person name="Chaudhuri R.R."/>
            <person name="La Ragione R."/>
            <person name="Hildebrand F."/>
            <person name="Pallen M.J."/>
        </authorList>
    </citation>
    <scope>NUCLEOTIDE SEQUENCE</scope>
    <source>
        <strain evidence="8">CHK191-13928</strain>
    </source>
</reference>
<dbReference type="SUPFAM" id="SSF82866">
    <property type="entry name" value="Multidrug efflux transporter AcrB transmembrane domain"/>
    <property type="match status" value="2"/>
</dbReference>
<feature type="domain" description="Membrane transport protein MMPL" evidence="7">
    <location>
        <begin position="42"/>
        <end position="322"/>
    </location>
</feature>
<feature type="transmembrane region" description="Helical" evidence="6">
    <location>
        <begin position="174"/>
        <end position="194"/>
    </location>
</feature>
<dbReference type="Pfam" id="PF03176">
    <property type="entry name" value="MMPL"/>
    <property type="match status" value="2"/>
</dbReference>
<feature type="transmembrane region" description="Helical" evidence="6">
    <location>
        <begin position="569"/>
        <end position="590"/>
    </location>
</feature>
<feature type="transmembrane region" description="Helical" evidence="6">
    <location>
        <begin position="520"/>
        <end position="549"/>
    </location>
</feature>
<evidence type="ECO:0000313" key="8">
    <source>
        <dbReference type="EMBL" id="HIX67611.1"/>
    </source>
</evidence>
<accession>A0A9D1WV45</accession>
<comment type="subcellular location">
    <subcellularLocation>
        <location evidence="1">Cell membrane</location>
        <topology evidence="1">Multi-pass membrane protein</topology>
    </subcellularLocation>
</comment>
<dbReference type="Proteomes" id="UP000886721">
    <property type="component" value="Unassembled WGS sequence"/>
</dbReference>